<feature type="transmembrane region" description="Helical" evidence="8">
    <location>
        <begin position="97"/>
        <end position="119"/>
    </location>
</feature>
<dbReference type="Pfam" id="PF03023">
    <property type="entry name" value="MurJ"/>
    <property type="match status" value="1"/>
</dbReference>
<keyword evidence="3 8" id="KW-0812">Transmembrane</keyword>
<keyword evidence="6 8" id="KW-1133">Transmembrane helix</keyword>
<feature type="transmembrane region" description="Helical" evidence="8">
    <location>
        <begin position="139"/>
        <end position="156"/>
    </location>
</feature>
<dbReference type="PANTHER" id="PTHR47019">
    <property type="entry name" value="LIPID II FLIPPASE MURJ"/>
    <property type="match status" value="1"/>
</dbReference>
<feature type="transmembrane region" description="Helical" evidence="8">
    <location>
        <begin position="57"/>
        <end position="76"/>
    </location>
</feature>
<evidence type="ECO:0000256" key="4">
    <source>
        <dbReference type="ARBA" id="ARBA00022960"/>
    </source>
</evidence>
<evidence type="ECO:0000256" key="8">
    <source>
        <dbReference type="SAM" id="Phobius"/>
    </source>
</evidence>
<dbReference type="InterPro" id="IPR051050">
    <property type="entry name" value="Lipid_II_flippase_MurJ/MviN"/>
</dbReference>
<evidence type="ECO:0000256" key="2">
    <source>
        <dbReference type="ARBA" id="ARBA00022475"/>
    </source>
</evidence>
<accession>A0ABN0X7H5</accession>
<reference evidence="9 10" key="1">
    <citation type="journal article" date="2019" name="Int. J. Syst. Evol. Microbiol.">
        <title>The Global Catalogue of Microorganisms (GCM) 10K type strain sequencing project: providing services to taxonomists for standard genome sequencing and annotation.</title>
        <authorList>
            <consortium name="The Broad Institute Genomics Platform"/>
            <consortium name="The Broad Institute Genome Sequencing Center for Infectious Disease"/>
            <person name="Wu L."/>
            <person name="Ma J."/>
        </authorList>
    </citation>
    <scope>NUCLEOTIDE SEQUENCE [LARGE SCALE GENOMIC DNA]</scope>
    <source>
        <strain evidence="9 10">JCM 12662</strain>
    </source>
</reference>
<keyword evidence="4" id="KW-0133">Cell shape</keyword>
<feature type="transmembrane region" description="Helical" evidence="8">
    <location>
        <begin position="196"/>
        <end position="215"/>
    </location>
</feature>
<evidence type="ECO:0000256" key="3">
    <source>
        <dbReference type="ARBA" id="ARBA00022692"/>
    </source>
</evidence>
<sequence length="218" mass="23776">MKVNKKVDVSKLKMALLLSIPIILGVALNDINAIVDRIFVTEDIAGGISALNYAQRLIGFVQGIVVISIATAAYPLMTRMINEKNILRLKETILDSMLGVCMLVVPCTIGIMVLVRPIVDLLFGRGAFNQDAIQMTSSVLFFYSIGMIGMGMREILSRPFYAFKDARTTAINAGIGVIMNIMLNVVLFPLFGIRGLALGTSLSTTVAAMLMFIILRKK</sequence>
<comment type="subcellular location">
    <subcellularLocation>
        <location evidence="1">Cell membrane</location>
        <topology evidence="1">Multi-pass membrane protein</topology>
    </subcellularLocation>
</comment>
<organism evidence="9 10">
    <name type="scientific">Alkalibacterium iburiense</name>
    <dbReference type="NCBI Taxonomy" id="290589"/>
    <lineage>
        <taxon>Bacteria</taxon>
        <taxon>Bacillati</taxon>
        <taxon>Bacillota</taxon>
        <taxon>Bacilli</taxon>
        <taxon>Lactobacillales</taxon>
        <taxon>Carnobacteriaceae</taxon>
        <taxon>Alkalibacterium</taxon>
    </lineage>
</organism>
<dbReference type="Proteomes" id="UP001501166">
    <property type="component" value="Unassembled WGS sequence"/>
</dbReference>
<evidence type="ECO:0000256" key="6">
    <source>
        <dbReference type="ARBA" id="ARBA00022989"/>
    </source>
</evidence>
<proteinExistence type="predicted"/>
<dbReference type="PANTHER" id="PTHR47019:SF1">
    <property type="entry name" value="LIPID II FLIPPASE MURJ"/>
    <property type="match status" value="1"/>
</dbReference>
<keyword evidence="2" id="KW-1003">Cell membrane</keyword>
<evidence type="ECO:0000256" key="1">
    <source>
        <dbReference type="ARBA" id="ARBA00004651"/>
    </source>
</evidence>
<feature type="transmembrane region" description="Helical" evidence="8">
    <location>
        <begin position="168"/>
        <end position="190"/>
    </location>
</feature>
<evidence type="ECO:0000313" key="9">
    <source>
        <dbReference type="EMBL" id="GAA0357079.1"/>
    </source>
</evidence>
<evidence type="ECO:0000313" key="10">
    <source>
        <dbReference type="Proteomes" id="UP001501166"/>
    </source>
</evidence>
<keyword evidence="7 8" id="KW-0472">Membrane</keyword>
<dbReference type="EMBL" id="BAAACW010000045">
    <property type="protein sequence ID" value="GAA0357079.1"/>
    <property type="molecule type" value="Genomic_DNA"/>
</dbReference>
<dbReference type="InterPro" id="IPR004268">
    <property type="entry name" value="MurJ"/>
</dbReference>
<name>A0ABN0X7H5_9LACT</name>
<protein>
    <submittedName>
        <fullName evidence="9">Uncharacterized protein</fullName>
    </submittedName>
</protein>
<comment type="caution">
    <text evidence="9">The sequence shown here is derived from an EMBL/GenBank/DDBJ whole genome shotgun (WGS) entry which is preliminary data.</text>
</comment>
<keyword evidence="5" id="KW-0573">Peptidoglycan synthesis</keyword>
<evidence type="ECO:0000256" key="7">
    <source>
        <dbReference type="ARBA" id="ARBA00023136"/>
    </source>
</evidence>
<evidence type="ECO:0000256" key="5">
    <source>
        <dbReference type="ARBA" id="ARBA00022984"/>
    </source>
</evidence>
<keyword evidence="10" id="KW-1185">Reference proteome</keyword>
<gene>
    <name evidence="9" type="ORF">GCM10008932_07450</name>
</gene>